<evidence type="ECO:0000256" key="2">
    <source>
        <dbReference type="ARBA" id="ARBA00023145"/>
    </source>
</evidence>
<dbReference type="PRINTS" id="PR00705">
    <property type="entry name" value="PAPAIN"/>
</dbReference>
<dbReference type="Proteomes" id="UP001189429">
    <property type="component" value="Unassembled WGS sequence"/>
</dbReference>
<dbReference type="CDD" id="cd02248">
    <property type="entry name" value="Peptidase_C1A"/>
    <property type="match status" value="1"/>
</dbReference>
<dbReference type="InterPro" id="IPR000169">
    <property type="entry name" value="Pept_cys_AS"/>
</dbReference>
<dbReference type="InterPro" id="IPR013128">
    <property type="entry name" value="Peptidase_C1A"/>
</dbReference>
<keyword evidence="4" id="KW-0732">Signal</keyword>
<dbReference type="InterPro" id="IPR013201">
    <property type="entry name" value="Prot_inhib_I29"/>
</dbReference>
<evidence type="ECO:0000313" key="7">
    <source>
        <dbReference type="Proteomes" id="UP001189429"/>
    </source>
</evidence>
<dbReference type="InterPro" id="IPR038765">
    <property type="entry name" value="Papain-like_cys_pep_sf"/>
</dbReference>
<evidence type="ECO:0000256" key="4">
    <source>
        <dbReference type="SAM" id="SignalP"/>
    </source>
</evidence>
<dbReference type="Gene3D" id="3.90.70.10">
    <property type="entry name" value="Cysteine proteinases"/>
    <property type="match status" value="1"/>
</dbReference>
<reference evidence="6" key="1">
    <citation type="submission" date="2023-10" db="EMBL/GenBank/DDBJ databases">
        <authorList>
            <person name="Chen Y."/>
            <person name="Shah S."/>
            <person name="Dougan E. K."/>
            <person name="Thang M."/>
            <person name="Chan C."/>
        </authorList>
    </citation>
    <scope>NUCLEOTIDE SEQUENCE [LARGE SCALE GENOMIC DNA]</scope>
</reference>
<dbReference type="Pfam" id="PF00112">
    <property type="entry name" value="Peptidase_C1"/>
    <property type="match status" value="1"/>
</dbReference>
<accession>A0ABN9TU09</accession>
<dbReference type="InterPro" id="IPR039417">
    <property type="entry name" value="Peptidase_C1A_papain-like"/>
</dbReference>
<dbReference type="SUPFAM" id="SSF54001">
    <property type="entry name" value="Cysteine proteinases"/>
    <property type="match status" value="1"/>
</dbReference>
<evidence type="ECO:0000313" key="6">
    <source>
        <dbReference type="EMBL" id="CAK0849321.1"/>
    </source>
</evidence>
<evidence type="ECO:0000259" key="5">
    <source>
        <dbReference type="SMART" id="SM00645"/>
    </source>
</evidence>
<gene>
    <name evidence="6" type="ORF">PCOR1329_LOCUS42038</name>
</gene>
<keyword evidence="7" id="KW-1185">Reference proteome</keyword>
<comment type="similarity">
    <text evidence="1">Belongs to the peptidase C1 family.</text>
</comment>
<feature type="chain" id="PRO_5045705908" description="Peptidase C1A papain C-terminal domain-containing protein" evidence="4">
    <location>
        <begin position="24"/>
        <end position="456"/>
    </location>
</feature>
<dbReference type="InterPro" id="IPR000668">
    <property type="entry name" value="Peptidase_C1A_C"/>
</dbReference>
<evidence type="ECO:0000256" key="1">
    <source>
        <dbReference type="ARBA" id="ARBA00008455"/>
    </source>
</evidence>
<dbReference type="SMART" id="SM00645">
    <property type="entry name" value="Pept_C1"/>
    <property type="match status" value="1"/>
</dbReference>
<protein>
    <recommendedName>
        <fullName evidence="5">Peptidase C1A papain C-terminal domain-containing protein</fullName>
    </recommendedName>
</protein>
<comment type="caution">
    <text evidence="6">The sequence shown here is derived from an EMBL/GenBank/DDBJ whole genome shotgun (WGS) entry which is preliminary data.</text>
</comment>
<dbReference type="PANTHER" id="PTHR12411">
    <property type="entry name" value="CYSTEINE PROTEASE FAMILY C1-RELATED"/>
    <property type="match status" value="1"/>
</dbReference>
<evidence type="ECO:0000256" key="3">
    <source>
        <dbReference type="ARBA" id="ARBA00023157"/>
    </source>
</evidence>
<feature type="signal peptide" evidence="4">
    <location>
        <begin position="1"/>
        <end position="23"/>
    </location>
</feature>
<sequence>MTRVGHAVALAMGSISLCPPALGLGVHLRTGSEADGESAECGTPAMTFPEFIKKFDKGYEPGSKEYAEREALFASRAAHVAEHNCEQRGPWEATVNHLADWTDAELQQLRGHVRNWGASATAGFSTGLSSPSADMVSDGEKWPRIFHHKQENPLSKYPSAFSWSNLTSIKEEKNQGQCGSCWAFASDTVLRSHAEIAGRDHQFSVSQIVSCAPNPKHCGGTGGCKGSTAELAFEYVMHAGLVSATEFPYPTGGGKDVCPPSMATPEKETVTPFRLTEDGSEVHSWSSSDSRHKNWNNIGMTGWTKLPENKEDSLVRALVESGPVAIAVSAGFEWNFYWRGVMNHKACDKDHVINHAVVLFGYGEDYSQRYWLIKNSWGSHWGEKGNLRLERTKEEEKACGWDRKPQMGSGCDGGPKEVWVCGTCGILYDTVIPHFLPAAGGAANLAQHRGQHRWLR</sequence>
<feature type="domain" description="Peptidase C1A papain C-terminal" evidence="5">
    <location>
        <begin position="157"/>
        <end position="409"/>
    </location>
</feature>
<keyword evidence="2" id="KW-0865">Zymogen</keyword>
<organism evidence="6 7">
    <name type="scientific">Prorocentrum cordatum</name>
    <dbReference type="NCBI Taxonomy" id="2364126"/>
    <lineage>
        <taxon>Eukaryota</taxon>
        <taxon>Sar</taxon>
        <taxon>Alveolata</taxon>
        <taxon>Dinophyceae</taxon>
        <taxon>Prorocentrales</taxon>
        <taxon>Prorocentraceae</taxon>
        <taxon>Prorocentrum</taxon>
    </lineage>
</organism>
<dbReference type="Pfam" id="PF08246">
    <property type="entry name" value="Inhibitor_I29"/>
    <property type="match status" value="1"/>
</dbReference>
<name>A0ABN9TU09_9DINO</name>
<keyword evidence="3" id="KW-1015">Disulfide bond</keyword>
<proteinExistence type="inferred from homology"/>
<dbReference type="EMBL" id="CAUYUJ010015051">
    <property type="protein sequence ID" value="CAK0849321.1"/>
    <property type="molecule type" value="Genomic_DNA"/>
</dbReference>
<dbReference type="PROSITE" id="PS00139">
    <property type="entry name" value="THIOL_PROTEASE_CYS"/>
    <property type="match status" value="1"/>
</dbReference>